<dbReference type="InterPro" id="IPR003712">
    <property type="entry name" value="Cyanate_lyase_C"/>
</dbReference>
<dbReference type="CDD" id="cd00559">
    <property type="entry name" value="Cyanase_C"/>
    <property type="match status" value="1"/>
</dbReference>
<evidence type="ECO:0000259" key="4">
    <source>
        <dbReference type="SMART" id="SM01116"/>
    </source>
</evidence>
<dbReference type="Proteomes" id="UP000032221">
    <property type="component" value="Unassembled WGS sequence"/>
</dbReference>
<comment type="similarity">
    <text evidence="3">Belongs to the cyanase family.</text>
</comment>
<dbReference type="OrthoDB" id="9785870at2"/>
<dbReference type="InterPro" id="IPR008076">
    <property type="entry name" value="Cyanase"/>
</dbReference>
<dbReference type="InterPro" id="IPR010982">
    <property type="entry name" value="Lambda_DNA-bd_dom_sf"/>
</dbReference>
<dbReference type="PANTHER" id="PTHR34186">
    <property type="entry name" value="CYANATE HYDRATASE"/>
    <property type="match status" value="1"/>
</dbReference>
<dbReference type="AlphaFoldDB" id="A0A0D1K099"/>
<evidence type="ECO:0000256" key="1">
    <source>
        <dbReference type="ARBA" id="ARBA00003561"/>
    </source>
</evidence>
<dbReference type="PRINTS" id="PR01693">
    <property type="entry name" value="CYANASE"/>
</dbReference>
<dbReference type="Gene3D" id="1.10.260.40">
    <property type="entry name" value="lambda repressor-like DNA-binding domains"/>
    <property type="match status" value="1"/>
</dbReference>
<dbReference type="NCBIfam" id="TIGR00673">
    <property type="entry name" value="cynS"/>
    <property type="match status" value="1"/>
</dbReference>
<keyword evidence="2 3" id="KW-0456">Lyase</keyword>
<dbReference type="SMART" id="SM01116">
    <property type="entry name" value="Cyanate_lyase"/>
    <property type="match status" value="1"/>
</dbReference>
<dbReference type="PATRIC" id="fig|280871.6.peg.522"/>
<dbReference type="Pfam" id="PF02560">
    <property type="entry name" value="Cyanate_lyase"/>
    <property type="match status" value="1"/>
</dbReference>
<dbReference type="RefSeq" id="WP_043401546.1">
    <property type="nucleotide sequence ID" value="NZ_JXST01000003.1"/>
</dbReference>
<comment type="function">
    <text evidence="1 3">Catalyzes the reaction of cyanate with bicarbonate to produce ammonia and carbon dioxide.</text>
</comment>
<feature type="active site" evidence="3">
    <location>
        <position position="99"/>
    </location>
</feature>
<sequence length="156" mass="16604">MIHAQFDPTARQLLAAAAVEAKTRMDLSWQQIADAAGLSVAFTTAAVLGQHALPAESAKAVGALLGLDDDAVRLLQTIPTRGSIPGGVPTDPTIYRFYEMLQVYGTTLKALVHEQFGDGIISAINFRLDVKKVADPDGGERAVITLDGKYLPTVPF</sequence>
<comment type="catalytic activity">
    <reaction evidence="3">
        <text>cyanate + hydrogencarbonate + 3 H(+) = NH4(+) + 2 CO2</text>
        <dbReference type="Rhea" id="RHEA:11120"/>
        <dbReference type="ChEBI" id="CHEBI:15378"/>
        <dbReference type="ChEBI" id="CHEBI:16526"/>
        <dbReference type="ChEBI" id="CHEBI:17544"/>
        <dbReference type="ChEBI" id="CHEBI:28938"/>
        <dbReference type="ChEBI" id="CHEBI:29195"/>
        <dbReference type="EC" id="4.2.1.104"/>
    </reaction>
</comment>
<dbReference type="InterPro" id="IPR036581">
    <property type="entry name" value="Cyanate_lyase_C_sf"/>
</dbReference>
<dbReference type="GO" id="GO:0003677">
    <property type="term" value="F:DNA binding"/>
    <property type="evidence" value="ECO:0007669"/>
    <property type="project" value="InterPro"/>
</dbReference>
<gene>
    <name evidence="3" type="primary">cynS</name>
    <name evidence="5" type="ORF">TL10_02570</name>
</gene>
<dbReference type="InterPro" id="IPR048564">
    <property type="entry name" value="CYNS_N"/>
</dbReference>
<dbReference type="GO" id="GO:0008824">
    <property type="term" value="F:cyanate hydratase activity"/>
    <property type="evidence" value="ECO:0007669"/>
    <property type="project" value="UniProtKB-UniRule"/>
</dbReference>
<feature type="active site" evidence="3">
    <location>
        <position position="96"/>
    </location>
</feature>
<dbReference type="EC" id="4.2.1.104" evidence="3"/>
<dbReference type="SUPFAM" id="SSF47413">
    <property type="entry name" value="lambda repressor-like DNA-binding domains"/>
    <property type="match status" value="1"/>
</dbReference>
<dbReference type="PIRSF" id="PIRSF001263">
    <property type="entry name" value="Cyanate_hydratas"/>
    <property type="match status" value="1"/>
</dbReference>
<feature type="domain" description="Cyanate lyase C-terminal" evidence="4">
    <location>
        <begin position="83"/>
        <end position="156"/>
    </location>
</feature>
<evidence type="ECO:0000256" key="2">
    <source>
        <dbReference type="ARBA" id="ARBA00023239"/>
    </source>
</evidence>
<name>A0A0D1K099_9MYCO</name>
<dbReference type="PANTHER" id="PTHR34186:SF2">
    <property type="entry name" value="CYANATE HYDRATASE"/>
    <property type="match status" value="1"/>
</dbReference>
<evidence type="ECO:0000313" key="5">
    <source>
        <dbReference type="EMBL" id="KIU18344.1"/>
    </source>
</evidence>
<keyword evidence="6" id="KW-1185">Reference proteome</keyword>
<comment type="caution">
    <text evidence="5">The sequence shown here is derived from an EMBL/GenBank/DDBJ whole genome shotgun (WGS) entry which is preliminary data.</text>
</comment>
<dbReference type="Gene3D" id="3.30.1160.10">
    <property type="entry name" value="Cyanate lyase, C-terminal domain"/>
    <property type="match status" value="1"/>
</dbReference>
<evidence type="ECO:0000313" key="6">
    <source>
        <dbReference type="Proteomes" id="UP000032221"/>
    </source>
</evidence>
<protein>
    <recommendedName>
        <fullName evidence="3">Cyanate hydratase</fullName>
        <shortName evidence="3">Cyanase</shortName>
        <ecNumber evidence="3">4.2.1.104</ecNumber>
    </recommendedName>
    <alternativeName>
        <fullName evidence="3">Cyanate hydrolase</fullName>
    </alternativeName>
    <alternativeName>
        <fullName evidence="3">Cyanate lyase</fullName>
    </alternativeName>
</protein>
<dbReference type="HAMAP" id="MF_00535">
    <property type="entry name" value="Cyanate_hydrat"/>
    <property type="match status" value="1"/>
</dbReference>
<evidence type="ECO:0000256" key="3">
    <source>
        <dbReference type="HAMAP-Rule" id="MF_00535"/>
    </source>
</evidence>
<dbReference type="EMBL" id="JXST01000003">
    <property type="protein sequence ID" value="KIU18344.1"/>
    <property type="molecule type" value="Genomic_DNA"/>
</dbReference>
<dbReference type="SUPFAM" id="SSF55234">
    <property type="entry name" value="Cyanase C-terminal domain"/>
    <property type="match status" value="1"/>
</dbReference>
<dbReference type="Pfam" id="PF21291">
    <property type="entry name" value="CYNS_N"/>
    <property type="match status" value="1"/>
</dbReference>
<organism evidence="5 6">
    <name type="scientific">Mycolicibacterium llatzerense</name>
    <dbReference type="NCBI Taxonomy" id="280871"/>
    <lineage>
        <taxon>Bacteria</taxon>
        <taxon>Bacillati</taxon>
        <taxon>Actinomycetota</taxon>
        <taxon>Actinomycetes</taxon>
        <taxon>Mycobacteriales</taxon>
        <taxon>Mycobacteriaceae</taxon>
        <taxon>Mycolicibacterium</taxon>
    </lineage>
</organism>
<accession>A0A0D1K099</accession>
<feature type="active site" evidence="3">
    <location>
        <position position="122"/>
    </location>
</feature>
<proteinExistence type="inferred from homology"/>
<dbReference type="NCBIfam" id="NF002773">
    <property type="entry name" value="PRK02866.1"/>
    <property type="match status" value="1"/>
</dbReference>
<reference evidence="5 6" key="1">
    <citation type="submission" date="2015-01" db="EMBL/GenBank/DDBJ databases">
        <title>Genome sequence of Mycobacterium llatzerense and Mycobacterium immunogenum recovered from brain abscess.</title>
        <authorList>
            <person name="Greninger A.L."/>
            <person name="Langelier C."/>
            <person name="Cunningham G."/>
            <person name="Chiu C.Y."/>
            <person name="Miller S."/>
        </authorList>
    </citation>
    <scope>NUCLEOTIDE SEQUENCE [LARGE SCALE GENOMIC DNA]</scope>
    <source>
        <strain evidence="5 6">CLUC14</strain>
    </source>
</reference>
<dbReference type="STRING" id="280871.TL10_02570"/>